<keyword evidence="1" id="KW-0812">Transmembrane</keyword>
<dbReference type="EMBL" id="MG593161">
    <property type="protein sequence ID" value="AYN59501.1"/>
    <property type="molecule type" value="Genomic_DNA"/>
</dbReference>
<proteinExistence type="predicted"/>
<dbReference type="AlphaFoldDB" id="A0A3G2KJW3"/>
<name>A0A3G2KJW3_ORNCO</name>
<dbReference type="GeneID" id="38341660"/>
<sequence length="51" mass="6445">MPQLYPMNWTLLTLFFLLMIIMTMIIFYFCKHPSFGFKQIKKNNFYKTWKW</sequence>
<dbReference type="CTD" id="38341660"/>
<accession>A0A3G2KJW3</accession>
<evidence type="ECO:0000313" key="2">
    <source>
        <dbReference type="EMBL" id="AYN59501.1"/>
    </source>
</evidence>
<geneLocation type="mitochondrion" evidence="2"/>
<dbReference type="RefSeq" id="YP_009537769.1">
    <property type="nucleotide sequence ID" value="NC_039857.1"/>
</dbReference>
<keyword evidence="2" id="KW-0496">Mitochondrion</keyword>
<feature type="transmembrane region" description="Helical" evidence="1">
    <location>
        <begin position="12"/>
        <end position="30"/>
    </location>
</feature>
<keyword evidence="1" id="KW-0472">Membrane</keyword>
<evidence type="ECO:0000256" key="1">
    <source>
        <dbReference type="SAM" id="Phobius"/>
    </source>
</evidence>
<reference evidence="2" key="1">
    <citation type="journal article" date="2019" name="Ticks Tick Borne Dis.">
        <title>Argasid and ixodid systematics: Implications for soft tick evolution and systematics, with a new argasid species list.</title>
        <authorList>
            <person name="Mans B.J."/>
            <person name="Featherston J."/>
            <person name="Kvas M."/>
            <person name="Pillay K.A."/>
            <person name="de Klerk D.G."/>
            <person name="Pienaar R."/>
            <person name="de Castro M.H."/>
            <person name="Schwan T.G."/>
            <person name="Lopez J.E."/>
            <person name="Teel P."/>
            <person name="Perez de Leon A.A."/>
            <person name="Sonenshine D.E."/>
            <person name="Egekwu N.I."/>
            <person name="Bakkes D.K."/>
            <person name="Heyne H."/>
            <person name="Kanduma E.G."/>
            <person name="Nyangiwe N."/>
            <person name="Bouattour A."/>
            <person name="Latif A.A."/>
        </authorList>
    </citation>
    <scope>NUCLEOTIDE SEQUENCE</scope>
    <source>
        <strain evidence="2">California</strain>
    </source>
</reference>
<protein>
    <submittedName>
        <fullName evidence="2">ATP synthase F0 subunit 8</fullName>
    </submittedName>
</protein>
<organism evidence="2">
    <name type="scientific">Ornithodoros coriaceus</name>
    <name type="common">Soft tick</name>
    <name type="synonym">Argasid tick</name>
    <dbReference type="NCBI Taxonomy" id="92741"/>
    <lineage>
        <taxon>Eukaryota</taxon>
        <taxon>Metazoa</taxon>
        <taxon>Ecdysozoa</taxon>
        <taxon>Arthropoda</taxon>
        <taxon>Chelicerata</taxon>
        <taxon>Arachnida</taxon>
        <taxon>Acari</taxon>
        <taxon>Parasitiformes</taxon>
        <taxon>Ixodida</taxon>
        <taxon>Ixodoidea</taxon>
        <taxon>Argasidae</taxon>
        <taxon>Ornithodorinae</taxon>
        <taxon>Ornithodoros</taxon>
    </lineage>
</organism>
<keyword evidence="1" id="KW-1133">Transmembrane helix</keyword>